<sequence length="560" mass="62366">MLLGRPSRCVLPLPEESDRPPSRQTAPDKPARVRLKLQQCFCAILLLGLVAGGQASPEYYPHQPFRWVMRHLTDGKTLRDVTTPNTPYFILSITDLFPGQPKPNPHSLPDTHMYISYWCPASNPGKSYCNSPGWGYCGHWGCETIVTDARPSGPGWAVGKAWTVVLQGSKQWVNVQITRLPPSTSRAVGPNKVIKSAQTGRDTIYPKALPTKVTSVPTGDTETFQIDRLTGSDTDPILRILEATFLSLNESNPNLTDSCWLFALDTPFRYSTAKAPHQCRWDTPRKGITLSQVTGRGRCFGNATLAKRKGDICSKVVKLDRKNKWVVPSASGMWVCQKSGVSPCVSLAKFDSSNVFCVQVLIVPRVLYHSDEEVYHLFKKPSRLHKREILTGITIAMLLGLGAAGTATGVSALATQHQGLSQLQMTIDEDLQRIEKSISFLEKSVSSLSEVVLQNRRGLDLLLMQQGGLCAALKEECCFYADHTGVVRDSMAELRNRLAQRQREREAQQTWFESWFNQSPWLTTLISTLAGPLAMLLLVSFVRARLERNNILFIGRQQML</sequence>
<reference evidence="1" key="2">
    <citation type="submission" date="2025-08" db="UniProtKB">
        <authorList>
            <consortium name="Ensembl"/>
        </authorList>
    </citation>
    <scope>IDENTIFICATION</scope>
</reference>
<dbReference type="Ensembl" id="ENSCPVT00000026680.1">
    <property type="protein sequence ID" value="ENSCPVP00000025868.1"/>
    <property type="gene ID" value="ENSCPVG00000016875.1"/>
</dbReference>
<evidence type="ECO:0000313" key="2">
    <source>
        <dbReference type="Proteomes" id="UP000694382"/>
    </source>
</evidence>
<accession>A0A8U8AM62</accession>
<dbReference type="Proteomes" id="UP000694382">
    <property type="component" value="Chromosome 3"/>
</dbReference>
<proteinExistence type="predicted"/>
<dbReference type="PANTHER" id="PTHR10424">
    <property type="entry name" value="VIRAL ENVELOPE PROTEIN"/>
    <property type="match status" value="1"/>
</dbReference>
<organism evidence="1 2">
    <name type="scientific">Geospiza parvula</name>
    <name type="common">Small tree-finch</name>
    <name type="synonym">Camarhynchus parvulus</name>
    <dbReference type="NCBI Taxonomy" id="87175"/>
    <lineage>
        <taxon>Eukaryota</taxon>
        <taxon>Metazoa</taxon>
        <taxon>Chordata</taxon>
        <taxon>Craniata</taxon>
        <taxon>Vertebrata</taxon>
        <taxon>Euteleostomi</taxon>
        <taxon>Archelosauria</taxon>
        <taxon>Archosauria</taxon>
        <taxon>Dinosauria</taxon>
        <taxon>Saurischia</taxon>
        <taxon>Theropoda</taxon>
        <taxon>Coelurosauria</taxon>
        <taxon>Aves</taxon>
        <taxon>Neognathae</taxon>
        <taxon>Neoaves</taxon>
        <taxon>Telluraves</taxon>
        <taxon>Australaves</taxon>
        <taxon>Passeriformes</taxon>
        <taxon>Thraupidae</taxon>
        <taxon>Camarhynchus</taxon>
    </lineage>
</organism>
<dbReference type="PANTHER" id="PTHR10424:SF82">
    <property type="entry name" value="ENVELOPE GLYCOPROTEIN-RELATED"/>
    <property type="match status" value="1"/>
</dbReference>
<dbReference type="InterPro" id="IPR008981">
    <property type="entry name" value="FMuLV_rcpt-bd"/>
</dbReference>
<keyword evidence="2" id="KW-1185">Reference proteome</keyword>
<dbReference type="InterPro" id="IPR018154">
    <property type="entry name" value="TLV/ENV_coat_polyprotein"/>
</dbReference>
<protein>
    <submittedName>
        <fullName evidence="1">Uncharacterized protein</fullName>
    </submittedName>
</protein>
<dbReference type="Pfam" id="PF00429">
    <property type="entry name" value="TLV_coat"/>
    <property type="match status" value="1"/>
</dbReference>
<dbReference type="SUPFAM" id="SSF58069">
    <property type="entry name" value="Virus ectodomain"/>
    <property type="match status" value="1"/>
</dbReference>
<dbReference type="Gene3D" id="3.90.310.10">
    <property type="entry name" value="ENV polyprotein, receptor-binding domain"/>
    <property type="match status" value="1"/>
</dbReference>
<dbReference type="SUPFAM" id="SSF49830">
    <property type="entry name" value="ENV polyprotein, receptor-binding domain"/>
    <property type="match status" value="1"/>
</dbReference>
<name>A0A8U8AM62_GEOPR</name>
<dbReference type="CDD" id="cd09851">
    <property type="entry name" value="HTLV-1-like_HR1-HR2"/>
    <property type="match status" value="1"/>
</dbReference>
<dbReference type="AlphaFoldDB" id="A0A8U8AM62"/>
<reference evidence="1" key="3">
    <citation type="submission" date="2025-09" db="UniProtKB">
        <authorList>
            <consortium name="Ensembl"/>
        </authorList>
    </citation>
    <scope>IDENTIFICATION</scope>
</reference>
<evidence type="ECO:0000313" key="1">
    <source>
        <dbReference type="Ensembl" id="ENSCPVP00000025868.1"/>
    </source>
</evidence>
<dbReference type="Gene3D" id="1.10.287.210">
    <property type="match status" value="1"/>
</dbReference>
<reference evidence="1" key="1">
    <citation type="submission" date="2020-02" db="EMBL/GenBank/DDBJ databases">
        <authorList>
            <person name="Enbody D E."/>
            <person name="Pettersson E M."/>
        </authorList>
    </citation>
    <scope>NUCLEOTIDE SEQUENCE [LARGE SCALE GENOMIC DNA]</scope>
</reference>